<dbReference type="AlphaFoldDB" id="A0A813U7E8"/>
<reference evidence="1" key="1">
    <citation type="submission" date="2021-02" db="EMBL/GenBank/DDBJ databases">
        <authorList>
            <person name="Nowell W R."/>
        </authorList>
    </citation>
    <scope>NUCLEOTIDE SEQUENCE</scope>
</reference>
<organism evidence="1 2">
    <name type="scientific">Adineta ricciae</name>
    <name type="common">Rotifer</name>
    <dbReference type="NCBI Taxonomy" id="249248"/>
    <lineage>
        <taxon>Eukaryota</taxon>
        <taxon>Metazoa</taxon>
        <taxon>Spiralia</taxon>
        <taxon>Gnathifera</taxon>
        <taxon>Rotifera</taxon>
        <taxon>Eurotatoria</taxon>
        <taxon>Bdelloidea</taxon>
        <taxon>Adinetida</taxon>
        <taxon>Adinetidae</taxon>
        <taxon>Adineta</taxon>
    </lineage>
</organism>
<keyword evidence="2" id="KW-1185">Reference proteome</keyword>
<evidence type="ECO:0000313" key="2">
    <source>
        <dbReference type="Proteomes" id="UP000663828"/>
    </source>
</evidence>
<evidence type="ECO:0000313" key="1">
    <source>
        <dbReference type="EMBL" id="CAF0823739.1"/>
    </source>
</evidence>
<protein>
    <submittedName>
        <fullName evidence="1">Uncharacterized protein</fullName>
    </submittedName>
</protein>
<dbReference type="Proteomes" id="UP000663828">
    <property type="component" value="Unassembled WGS sequence"/>
</dbReference>
<name>A0A813U7E8_ADIRI</name>
<comment type="caution">
    <text evidence="1">The sequence shown here is derived from an EMBL/GenBank/DDBJ whole genome shotgun (WGS) entry which is preliminary data.</text>
</comment>
<accession>A0A813U7E8</accession>
<gene>
    <name evidence="1" type="ORF">XAT740_LOCUS4094</name>
</gene>
<proteinExistence type="predicted"/>
<sequence length="168" mass="18676">MFCCFSPSRRSHSITKSDEKTPLLKTVAPKTIINYRTLFAIPYEHVIQDDKIHLQSLDGIKTDAADTYLFFHGAIKQIACVSFADTDITAPVIFTAATSDTHFVFERLVEVKHATAINRPNSIRMEQLPTSTPKPSARPFDEFVVNPNLPTGSLDVQGGNIIPKTDKD</sequence>
<dbReference type="EMBL" id="CAJNOR010000163">
    <property type="protein sequence ID" value="CAF0823739.1"/>
    <property type="molecule type" value="Genomic_DNA"/>
</dbReference>